<evidence type="ECO:0000259" key="3">
    <source>
        <dbReference type="Pfam" id="PF13464"/>
    </source>
</evidence>
<feature type="compositionally biased region" description="Polar residues" evidence="1">
    <location>
        <begin position="209"/>
        <end position="221"/>
    </location>
</feature>
<proteinExistence type="predicted"/>
<keyword evidence="2" id="KW-0812">Transmembrane</keyword>
<dbReference type="PANTHER" id="PTHR34475:SF1">
    <property type="entry name" value="CYTOSKELETON PROTEIN RODZ"/>
    <property type="match status" value="1"/>
</dbReference>
<evidence type="ECO:0000256" key="2">
    <source>
        <dbReference type="SAM" id="Phobius"/>
    </source>
</evidence>
<dbReference type="EMBL" id="SVAF01000021">
    <property type="protein sequence ID" value="MBE6165165.1"/>
    <property type="molecule type" value="Genomic_DNA"/>
</dbReference>
<accession>A0A928A8A9</accession>
<dbReference type="Pfam" id="PF13464">
    <property type="entry name" value="RodZ_C"/>
    <property type="match status" value="1"/>
</dbReference>
<dbReference type="Proteomes" id="UP000700800">
    <property type="component" value="Unassembled WGS sequence"/>
</dbReference>
<feature type="region of interest" description="Disordered" evidence="1">
    <location>
        <begin position="172"/>
        <end position="221"/>
    </location>
</feature>
<protein>
    <recommendedName>
        <fullName evidence="3">Cytoskeleton protein RodZ-like C-terminal domain-containing protein</fullName>
    </recommendedName>
</protein>
<name>A0A928A8A9_9STRE</name>
<keyword evidence="2" id="KW-1133">Transmembrane helix</keyword>
<dbReference type="Gene3D" id="1.10.260.40">
    <property type="entry name" value="lambda repressor-like DNA-binding domains"/>
    <property type="match status" value="1"/>
</dbReference>
<reference evidence="4" key="1">
    <citation type="submission" date="2019-04" db="EMBL/GenBank/DDBJ databases">
        <title>Evolution of Biomass-Degrading Anaerobic Consortia Revealed by Metagenomics.</title>
        <authorList>
            <person name="Peng X."/>
        </authorList>
    </citation>
    <scope>NUCLEOTIDE SEQUENCE</scope>
    <source>
        <strain evidence="4">SIG195</strain>
    </source>
</reference>
<dbReference type="InterPro" id="IPR050400">
    <property type="entry name" value="Bact_Cytoskel_RodZ"/>
</dbReference>
<keyword evidence="2" id="KW-0472">Membrane</keyword>
<feature type="domain" description="Cytoskeleton protein RodZ-like C-terminal" evidence="3">
    <location>
        <begin position="237"/>
        <end position="304"/>
    </location>
</feature>
<dbReference type="InterPro" id="IPR025194">
    <property type="entry name" value="RodZ-like_C"/>
</dbReference>
<dbReference type="Pfam" id="PF13413">
    <property type="entry name" value="HTH_25"/>
    <property type="match status" value="1"/>
</dbReference>
<organism evidence="4 5">
    <name type="scientific">Streptococcus gallolyticus</name>
    <dbReference type="NCBI Taxonomy" id="315405"/>
    <lineage>
        <taxon>Bacteria</taxon>
        <taxon>Bacillati</taxon>
        <taxon>Bacillota</taxon>
        <taxon>Bacilli</taxon>
        <taxon>Lactobacillales</taxon>
        <taxon>Streptococcaceae</taxon>
        <taxon>Streptococcus</taxon>
    </lineage>
</organism>
<dbReference type="PANTHER" id="PTHR34475">
    <property type="match status" value="1"/>
</dbReference>
<comment type="caution">
    <text evidence="4">The sequence shown here is derived from an EMBL/GenBank/DDBJ whole genome shotgun (WGS) entry which is preliminary data.</text>
</comment>
<dbReference type="AlphaFoldDB" id="A0A928A8A9"/>
<feature type="transmembrane region" description="Helical" evidence="2">
    <location>
        <begin position="139"/>
        <end position="161"/>
    </location>
</feature>
<evidence type="ECO:0000313" key="5">
    <source>
        <dbReference type="Proteomes" id="UP000700800"/>
    </source>
</evidence>
<dbReference type="GO" id="GO:0003677">
    <property type="term" value="F:DNA binding"/>
    <property type="evidence" value="ECO:0007669"/>
    <property type="project" value="InterPro"/>
</dbReference>
<evidence type="ECO:0000313" key="4">
    <source>
        <dbReference type="EMBL" id="MBE6165165.1"/>
    </source>
</evidence>
<evidence type="ECO:0000256" key="1">
    <source>
        <dbReference type="SAM" id="MobiDB-lite"/>
    </source>
</evidence>
<dbReference type="InterPro" id="IPR010982">
    <property type="entry name" value="Lambda_DNA-bd_dom_sf"/>
</dbReference>
<gene>
    <name evidence="4" type="ORF">E7156_07700</name>
</gene>
<sequence length="315" mass="33824">MKEQTIGEILREARVAKHLTLEEVEEKTAIPSPHLLALELEQFKLIPKDKIETYLQQYSEAVELDTADLLEKYHEQEVDSSDEEQEEHVVESTTTNTESIVKTPQDETISIAKSASDDNSFIIGSRSSRYKGKEKTNSYLPIVMLCLVALGILAFVSFVTWNQLQSDSNNASTSYSVVHSSSSTTTDSTSSESSSSTSESSSSEEDTSLKMSTEGSGNSLTVNLSNVTDSLTVEISLSGADSSWVSVTNSESNDSGTLLSSTGTTSYTAVLPSGTTSSLITLGVTEGVTVTIDGQEVDTSALTSTTLSYITINIQ</sequence>
<feature type="compositionally biased region" description="Low complexity" evidence="1">
    <location>
        <begin position="172"/>
        <end position="201"/>
    </location>
</feature>